<evidence type="ECO:0000313" key="3">
    <source>
        <dbReference type="Proteomes" id="UP000030651"/>
    </source>
</evidence>
<dbReference type="EMBL" id="KI912111">
    <property type="protein sequence ID" value="ETS83935.1"/>
    <property type="molecule type" value="Genomic_DNA"/>
</dbReference>
<gene>
    <name evidence="2" type="ORF">PFICI_05811</name>
</gene>
<dbReference type="Proteomes" id="UP000030651">
    <property type="component" value="Unassembled WGS sequence"/>
</dbReference>
<feature type="region of interest" description="Disordered" evidence="1">
    <location>
        <begin position="88"/>
        <end position="107"/>
    </location>
</feature>
<dbReference type="OMA" id="MTRIYSP"/>
<dbReference type="KEGG" id="pfy:PFICI_05811"/>
<evidence type="ECO:0000313" key="2">
    <source>
        <dbReference type="EMBL" id="ETS83935.1"/>
    </source>
</evidence>
<accession>W3XCZ8</accession>
<dbReference type="RefSeq" id="XP_007832583.1">
    <property type="nucleotide sequence ID" value="XM_007834392.1"/>
</dbReference>
<proteinExistence type="predicted"/>
<dbReference type="OrthoDB" id="4776522at2759"/>
<sequence length="338" mass="37410">MEPKTNGCVKVNFDAIGQSLTAQVKPGPRSSESRSNKYSFFSEIDDVAMRTYSPAQIATILQQREDADRSAQLQHVLASEVRSKTVRRRPLTYLPSSSSSSSTQLPLPPGFAAPDQRKRAWVPDDSFECQFKCCHACRPTCEPRSYLSLDGVADGDIPPSAAAGFGFHHCGIRPIGDANVVKNIGYRPVPLPRSVLCTSGSPRSSLWSMLNVIDEQIVELARVEDAATSKNVATKEFNNEITRPAKASSEISHLHDSSSHTRDNDIAERQNCFIRACATPLPTPTQQEETFFRETLTQMEEQEIEEGRFHKTPLEVADGIAVLEESVEMHVPDVMTQF</sequence>
<evidence type="ECO:0000256" key="1">
    <source>
        <dbReference type="SAM" id="MobiDB-lite"/>
    </source>
</evidence>
<dbReference type="AlphaFoldDB" id="W3XCZ8"/>
<protein>
    <submittedName>
        <fullName evidence="2">Uncharacterized protein</fullName>
    </submittedName>
</protein>
<name>W3XCZ8_PESFW</name>
<reference evidence="3" key="1">
    <citation type="journal article" date="2015" name="BMC Genomics">
        <title>Genomic and transcriptomic analysis of the endophytic fungus Pestalotiopsis fici reveals its lifestyle and high potential for synthesis of natural products.</title>
        <authorList>
            <person name="Wang X."/>
            <person name="Zhang X."/>
            <person name="Liu L."/>
            <person name="Xiang M."/>
            <person name="Wang W."/>
            <person name="Sun X."/>
            <person name="Che Y."/>
            <person name="Guo L."/>
            <person name="Liu G."/>
            <person name="Guo L."/>
            <person name="Wang C."/>
            <person name="Yin W.B."/>
            <person name="Stadler M."/>
            <person name="Zhang X."/>
            <person name="Liu X."/>
        </authorList>
    </citation>
    <scope>NUCLEOTIDE SEQUENCE [LARGE SCALE GENOMIC DNA]</scope>
    <source>
        <strain evidence="3">W106-1 / CGMCC3.15140</strain>
    </source>
</reference>
<dbReference type="eggNOG" id="ENOG502SY80">
    <property type="taxonomic scope" value="Eukaryota"/>
</dbReference>
<dbReference type="GeneID" id="19270824"/>
<organism evidence="2 3">
    <name type="scientific">Pestalotiopsis fici (strain W106-1 / CGMCC3.15140)</name>
    <dbReference type="NCBI Taxonomy" id="1229662"/>
    <lineage>
        <taxon>Eukaryota</taxon>
        <taxon>Fungi</taxon>
        <taxon>Dikarya</taxon>
        <taxon>Ascomycota</taxon>
        <taxon>Pezizomycotina</taxon>
        <taxon>Sordariomycetes</taxon>
        <taxon>Xylariomycetidae</taxon>
        <taxon>Amphisphaeriales</taxon>
        <taxon>Sporocadaceae</taxon>
        <taxon>Pestalotiopsis</taxon>
    </lineage>
</organism>
<feature type="compositionally biased region" description="Low complexity" evidence="1">
    <location>
        <begin position="91"/>
        <end position="105"/>
    </location>
</feature>
<keyword evidence="3" id="KW-1185">Reference proteome</keyword>
<dbReference type="HOGENOM" id="CLU_038955_0_0_1"/>
<dbReference type="InParanoid" id="W3XCZ8"/>